<dbReference type="Proteomes" id="UP000230094">
    <property type="component" value="Unassembled WGS sequence"/>
</dbReference>
<dbReference type="EMBL" id="PFCQ01000013">
    <property type="protein sequence ID" value="PIR68204.1"/>
    <property type="molecule type" value="Genomic_DNA"/>
</dbReference>
<comment type="caution">
    <text evidence="1">The sequence shown here is derived from an EMBL/GenBank/DDBJ whole genome shotgun (WGS) entry which is preliminary data.</text>
</comment>
<organism evidence="1 2">
    <name type="scientific">Candidatus Nomurabacteria bacterium CG10_big_fil_rev_8_21_14_0_10_35_16</name>
    <dbReference type="NCBI Taxonomy" id="1974731"/>
    <lineage>
        <taxon>Bacteria</taxon>
        <taxon>Candidatus Nomuraibacteriota</taxon>
    </lineage>
</organism>
<reference evidence="2" key="1">
    <citation type="submission" date="2017-09" db="EMBL/GenBank/DDBJ databases">
        <title>Depth-based differentiation of microbial function through sediment-hosted aquifers and enrichment of novel symbionts in the deep terrestrial subsurface.</title>
        <authorList>
            <person name="Probst A.J."/>
            <person name="Ladd B."/>
            <person name="Jarett J.K."/>
            <person name="Geller-Mcgrath D.E."/>
            <person name="Sieber C.M.K."/>
            <person name="Emerson J.B."/>
            <person name="Anantharaman K."/>
            <person name="Thomas B.C."/>
            <person name="Malmstrom R."/>
            <person name="Stieglmeier M."/>
            <person name="Klingl A."/>
            <person name="Woyke T."/>
            <person name="Ryan C.M."/>
            <person name="Banfield J.F."/>
        </authorList>
    </citation>
    <scope>NUCLEOTIDE SEQUENCE [LARGE SCALE GENOMIC DNA]</scope>
</reference>
<name>A0A2H0TCT9_9BACT</name>
<evidence type="ECO:0000313" key="2">
    <source>
        <dbReference type="Proteomes" id="UP000230094"/>
    </source>
</evidence>
<evidence type="ECO:0000313" key="1">
    <source>
        <dbReference type="EMBL" id="PIR68204.1"/>
    </source>
</evidence>
<proteinExistence type="predicted"/>
<sequence>MQASKIDFKTFGFVEGLRYNKGFKKFVKEIRENNNIPPKGFDMTKYDEFIIKEKYPKIPTKINKNIFLADVKNLLISYNLSSNWLDFFSDYILFNYFGDYLDKRQILTLDLGSRTSTKKLNEEILNDAKIFNLNTVVILLPNFLSQRELTDYLELNFHKIEKIQKKYLDKIRRISNKGGQQKTFKNIIRDKFIYKNKDLNKKELVARVYKNFKQTLDHAYLNKIIREETKKRQRFLLFNQKEKNVGT</sequence>
<gene>
    <name evidence="1" type="ORF">COU49_02565</name>
</gene>
<protein>
    <submittedName>
        <fullName evidence="1">Uncharacterized protein</fullName>
    </submittedName>
</protein>
<dbReference type="AlphaFoldDB" id="A0A2H0TCT9"/>
<accession>A0A2H0TCT9</accession>